<feature type="region of interest" description="Disordered" evidence="1">
    <location>
        <begin position="773"/>
        <end position="794"/>
    </location>
</feature>
<feature type="compositionally biased region" description="Low complexity" evidence="1">
    <location>
        <begin position="630"/>
        <end position="643"/>
    </location>
</feature>
<feature type="compositionally biased region" description="Polar residues" evidence="1">
    <location>
        <begin position="993"/>
        <end position="1013"/>
    </location>
</feature>
<gene>
    <name evidence="2" type="ORF">ACRE_085230</name>
</gene>
<feature type="region of interest" description="Disordered" evidence="1">
    <location>
        <begin position="401"/>
        <end position="421"/>
    </location>
</feature>
<dbReference type="HOGENOM" id="CLU_281176_0_0_1"/>
<feature type="region of interest" description="Disordered" evidence="1">
    <location>
        <begin position="620"/>
        <end position="643"/>
    </location>
</feature>
<proteinExistence type="predicted"/>
<accession>A0A086SUJ7</accession>
<feature type="compositionally biased region" description="Polar residues" evidence="1">
    <location>
        <begin position="745"/>
        <end position="757"/>
    </location>
</feature>
<dbReference type="EMBL" id="JPKY01000169">
    <property type="protein sequence ID" value="KFH40779.1"/>
    <property type="molecule type" value="Genomic_DNA"/>
</dbReference>
<feature type="compositionally biased region" description="Basic residues" evidence="1">
    <location>
        <begin position="1056"/>
        <end position="1065"/>
    </location>
</feature>
<evidence type="ECO:0000256" key="1">
    <source>
        <dbReference type="SAM" id="MobiDB-lite"/>
    </source>
</evidence>
<sequence length="1115" mass="120185">MDMLPTASLGWPQAPRILSPSASFISFFPMTTTTSGPATIAKDFFGTQPSIINWASHLEARIRDSKPQWQRVPKPARKLHGRRRNTVMKLMTPHIAQYRRYIAPRPFDTHYTDKDNEISLSKRVRTTAEATQGLTAFIITQTEAEASFAYWKAKAEVVNHIALHPDSAFDYNDRNYRLGGLAPIIRQKRRLDSTPAPGANLAFYRSLVAMVVAAWETNGLNTARTDLVEHMLLLEGSRNDPREPLAAAGVPDLSTITDRTEPDGSDILMAEVPVSATPPQPTPSSWKKFDQKASPGAITFQFSDASFEQTQASEQYSLFGDKADRRRSEPLLQHLLKDRARRFSASPQKFFAGIDRFDGAADAGPSTPVRPRCDSVGTVASPTAGNSIEFYTPLPAYLKANSKPSRDTNGSPAKRKGVYTDGSPAKRKAVYNIDMRENPDIFGMQPSRDGPDQEAVKVRELADMVEEKCGGNAKVVLTHEDGKLVVRFKLPAKYGHMFPMSQVLDESRFTLTPSAISSTPRLPVNGHQIQVSAAPEERTAVNGTEDLMSFSEPSQVIEETPIPAHGATSGGSESSNLSDLGELDLTPTSQLQSVVPEEGVLVDGTEDLISFCEPSQAIEEAPIPTHSVTSGGSESSSLSGLGELDLTPTRQLQREAEEAPSSGLISDIGFEPSFQTPTYGDIDFSPCRVDHSTPTIAKKASAETPDAQATRAQTPSKATPGAMVAAAPEPTPTNAKEASVETPDAQATQASTPSKATPRTMVAAAPATSPAFATSFTPVNKPATPKSEEATAPKDVEPVVEATKAATSETAISRGFGVQYDDSPGRDYMYAFIRRSKPKRLTTTETGSPVANLAQRQPLGDKSPNAGSPIPVKGKRKLDTAMQEQRSPLKAKEESPSKKRRHTGRSQKSGAEGRKTKTEAVASKPVEEAAGSSPAVEAEGADGTEEPRRSTRIRNKPEAQPPKSAIPTPIKLRGGAGRGNQVIKSVRNEQADLTRQTSLNTKKNRGNSESVQQVLARVSEERSGEDTDEGNTEPRPSKRGKNVGWRDPLESFHQTPKAKRSKAAPKTKPTQGGTGVTKSKAAPKSRISRAAKNLGMAGNGTPAKRVTRAQTRGQT</sequence>
<organism evidence="2 3">
    <name type="scientific">Hapsidospora chrysogenum (strain ATCC 11550 / CBS 779.69 / DSM 880 / IAM 14645 / JCM 23072 / IMI 49137)</name>
    <name type="common">Acremonium chrysogenum</name>
    <dbReference type="NCBI Taxonomy" id="857340"/>
    <lineage>
        <taxon>Eukaryota</taxon>
        <taxon>Fungi</taxon>
        <taxon>Dikarya</taxon>
        <taxon>Ascomycota</taxon>
        <taxon>Pezizomycotina</taxon>
        <taxon>Sordariomycetes</taxon>
        <taxon>Hypocreomycetidae</taxon>
        <taxon>Hypocreales</taxon>
        <taxon>Bionectriaceae</taxon>
        <taxon>Hapsidospora</taxon>
    </lineage>
</organism>
<reference evidence="3" key="1">
    <citation type="journal article" date="2014" name="Genome Announc.">
        <title>Genome sequence and annotation of Acremonium chrysogenum, producer of the beta-lactam antibiotic cephalosporin C.</title>
        <authorList>
            <person name="Terfehr D."/>
            <person name="Dahlmann T.A."/>
            <person name="Specht T."/>
            <person name="Zadra I."/>
            <person name="Kuernsteiner H."/>
            <person name="Kueck U."/>
        </authorList>
    </citation>
    <scope>NUCLEOTIDE SEQUENCE [LARGE SCALE GENOMIC DNA]</scope>
    <source>
        <strain evidence="3">ATCC 11550 / CBS 779.69 / DSM 880 / IAM 14645 / JCM 23072 / IMI 49137</strain>
    </source>
</reference>
<feature type="region of interest" description="Disordered" evidence="1">
    <location>
        <begin position="840"/>
        <end position="1115"/>
    </location>
</feature>
<comment type="caution">
    <text evidence="2">The sequence shown here is derived from an EMBL/GenBank/DDBJ whole genome shotgun (WGS) entry which is preliminary data.</text>
</comment>
<dbReference type="OrthoDB" id="5135630at2759"/>
<name>A0A086SUJ7_HAPC1</name>
<dbReference type="Proteomes" id="UP000029964">
    <property type="component" value="Unassembled WGS sequence"/>
</dbReference>
<keyword evidence="3" id="KW-1185">Reference proteome</keyword>
<feature type="region of interest" description="Disordered" evidence="1">
    <location>
        <begin position="697"/>
        <end position="759"/>
    </location>
</feature>
<feature type="region of interest" description="Disordered" evidence="1">
    <location>
        <begin position="561"/>
        <end position="583"/>
    </location>
</feature>
<evidence type="ECO:0000313" key="3">
    <source>
        <dbReference type="Proteomes" id="UP000029964"/>
    </source>
</evidence>
<evidence type="ECO:0000313" key="2">
    <source>
        <dbReference type="EMBL" id="KFH40779.1"/>
    </source>
</evidence>
<protein>
    <submittedName>
        <fullName evidence="2">Uncharacterized protein</fullName>
    </submittedName>
</protein>
<dbReference type="AlphaFoldDB" id="A0A086SUJ7"/>